<name>A0A1I5B504_PSUAM</name>
<dbReference type="Pfam" id="PF06724">
    <property type="entry name" value="DUF1206"/>
    <property type="match status" value="3"/>
</dbReference>
<evidence type="ECO:0000313" key="3">
    <source>
        <dbReference type="EMBL" id="SFN69796.1"/>
    </source>
</evidence>
<keyword evidence="4" id="KW-1185">Reference proteome</keyword>
<keyword evidence="1" id="KW-0812">Transmembrane</keyword>
<dbReference type="STRING" id="260086.SAMN05216207_101978"/>
<protein>
    <recommendedName>
        <fullName evidence="2">DUF1206 domain-containing protein</fullName>
    </recommendedName>
</protein>
<feature type="transmembrane region" description="Helical" evidence="1">
    <location>
        <begin position="254"/>
        <end position="275"/>
    </location>
</feature>
<feature type="transmembrane region" description="Helical" evidence="1">
    <location>
        <begin position="38"/>
        <end position="60"/>
    </location>
</feature>
<dbReference type="AlphaFoldDB" id="A0A1I5B504"/>
<feature type="transmembrane region" description="Helical" evidence="1">
    <location>
        <begin position="211"/>
        <end position="234"/>
    </location>
</feature>
<evidence type="ECO:0000313" key="4">
    <source>
        <dbReference type="Proteomes" id="UP000199614"/>
    </source>
</evidence>
<reference evidence="3 4" key="1">
    <citation type="submission" date="2016-10" db="EMBL/GenBank/DDBJ databases">
        <authorList>
            <person name="de Groot N.N."/>
        </authorList>
    </citation>
    <scope>NUCLEOTIDE SEQUENCE [LARGE SCALE GENOMIC DNA]</scope>
    <source>
        <strain evidence="3 4">CGMCC 4.1877</strain>
    </source>
</reference>
<keyword evidence="1" id="KW-1133">Transmembrane helix</keyword>
<feature type="domain" description="DUF1206" evidence="2">
    <location>
        <begin position="121"/>
        <end position="184"/>
    </location>
</feature>
<dbReference type="RefSeq" id="WP_093345874.1">
    <property type="nucleotide sequence ID" value="NZ_FOUY01000019.1"/>
</dbReference>
<accession>A0A1I5B504</accession>
<sequence length="283" mass="28546">MVSGPDAADVARAGHKVGRGARDVAHSAPVRIAARMGIAANGVLHLLIGWLAIQVALGSGAQADQSGALGAIAAEPVGRALLWVLVVGFAAVVLWRAVSSVWGFGYAGSRTEQLAKRGVSAGLAVVYAVLAVLAATTALRGRASSGGGGQATAGLLGLPGGQVITALVGVGVVVGSGVMVWNGWHKRFLGDQDLSGAAPGIRRLAARTGQVGFIAKGLAVAVVGALLCVAALTFHPERANGLDSALKTLREQPYGVFLLIAVGLGIACHGVFCFVDARYHRVT</sequence>
<evidence type="ECO:0000256" key="1">
    <source>
        <dbReference type="SAM" id="Phobius"/>
    </source>
</evidence>
<dbReference type="Proteomes" id="UP000199614">
    <property type="component" value="Unassembled WGS sequence"/>
</dbReference>
<dbReference type="InterPro" id="IPR009597">
    <property type="entry name" value="DUF1206"/>
</dbReference>
<feature type="domain" description="DUF1206" evidence="2">
    <location>
        <begin position="211"/>
        <end position="279"/>
    </location>
</feature>
<feature type="domain" description="DUF1206" evidence="2">
    <location>
        <begin position="37"/>
        <end position="102"/>
    </location>
</feature>
<organism evidence="3 4">
    <name type="scientific">Pseudonocardia ammonioxydans</name>
    <dbReference type="NCBI Taxonomy" id="260086"/>
    <lineage>
        <taxon>Bacteria</taxon>
        <taxon>Bacillati</taxon>
        <taxon>Actinomycetota</taxon>
        <taxon>Actinomycetes</taxon>
        <taxon>Pseudonocardiales</taxon>
        <taxon>Pseudonocardiaceae</taxon>
        <taxon>Pseudonocardia</taxon>
    </lineage>
</organism>
<evidence type="ECO:0000259" key="2">
    <source>
        <dbReference type="Pfam" id="PF06724"/>
    </source>
</evidence>
<dbReference type="EMBL" id="FOUY01000019">
    <property type="protein sequence ID" value="SFN69796.1"/>
    <property type="molecule type" value="Genomic_DNA"/>
</dbReference>
<feature type="transmembrane region" description="Helical" evidence="1">
    <location>
        <begin position="80"/>
        <end position="98"/>
    </location>
</feature>
<proteinExistence type="predicted"/>
<dbReference type="OrthoDB" id="4552598at2"/>
<keyword evidence="1" id="KW-0472">Membrane</keyword>
<gene>
    <name evidence="3" type="ORF">SAMN05216207_101978</name>
</gene>
<feature type="transmembrane region" description="Helical" evidence="1">
    <location>
        <begin position="159"/>
        <end position="181"/>
    </location>
</feature>
<feature type="transmembrane region" description="Helical" evidence="1">
    <location>
        <begin position="119"/>
        <end position="139"/>
    </location>
</feature>